<dbReference type="PANTHER" id="PTHR24015">
    <property type="entry name" value="OS07G0578800 PROTEIN-RELATED"/>
    <property type="match status" value="1"/>
</dbReference>
<reference evidence="9 10" key="1">
    <citation type="journal article" date="2015" name="Proc. Natl. Acad. Sci. U.S.A.">
        <title>The resurrection genome of Boea hygrometrica: A blueprint for survival of dehydration.</title>
        <authorList>
            <person name="Xiao L."/>
            <person name="Yang G."/>
            <person name="Zhang L."/>
            <person name="Yang X."/>
            <person name="Zhao S."/>
            <person name="Ji Z."/>
            <person name="Zhou Q."/>
            <person name="Hu M."/>
            <person name="Wang Y."/>
            <person name="Chen M."/>
            <person name="Xu Y."/>
            <person name="Jin H."/>
            <person name="Xiao X."/>
            <person name="Hu G."/>
            <person name="Bao F."/>
            <person name="Hu Y."/>
            <person name="Wan P."/>
            <person name="Li L."/>
            <person name="Deng X."/>
            <person name="Kuang T."/>
            <person name="Xiang C."/>
            <person name="Zhu J.K."/>
            <person name="Oliver M.J."/>
            <person name="He Y."/>
        </authorList>
    </citation>
    <scope>NUCLEOTIDE SEQUENCE [LARGE SCALE GENOMIC DNA]</scope>
    <source>
        <strain evidence="10">cv. XS01</strain>
    </source>
</reference>
<dbReference type="PROSITE" id="PS51375">
    <property type="entry name" value="PPR"/>
    <property type="match status" value="6"/>
</dbReference>
<dbReference type="GO" id="GO:0009451">
    <property type="term" value="P:RNA modification"/>
    <property type="evidence" value="ECO:0007669"/>
    <property type="project" value="InterPro"/>
</dbReference>
<dbReference type="GO" id="GO:0009507">
    <property type="term" value="C:chloroplast"/>
    <property type="evidence" value="ECO:0007669"/>
    <property type="project" value="UniProtKB-SubCell"/>
</dbReference>
<evidence type="ECO:0000313" key="9">
    <source>
        <dbReference type="EMBL" id="KZV36266.1"/>
    </source>
</evidence>
<keyword evidence="5" id="KW-0677">Repeat</keyword>
<comment type="similarity">
    <text evidence="2">Belongs to the PPR family. PCMP-H subfamily.</text>
</comment>
<feature type="repeat" description="PPR" evidence="7">
    <location>
        <begin position="600"/>
        <end position="630"/>
    </location>
</feature>
<dbReference type="FunFam" id="1.25.40.10:FF:000395">
    <property type="entry name" value="Pentatricopeptide repeat-containing protein chloroplastic"/>
    <property type="match status" value="1"/>
</dbReference>
<feature type="repeat" description="PPR" evidence="7">
    <location>
        <begin position="366"/>
        <end position="400"/>
    </location>
</feature>
<dbReference type="InterPro" id="IPR046848">
    <property type="entry name" value="E_motif"/>
</dbReference>
<dbReference type="InterPro" id="IPR032867">
    <property type="entry name" value="DYW_dom"/>
</dbReference>
<dbReference type="GO" id="GO:0003723">
    <property type="term" value="F:RNA binding"/>
    <property type="evidence" value="ECO:0007669"/>
    <property type="project" value="InterPro"/>
</dbReference>
<proteinExistence type="inferred from homology"/>
<dbReference type="InterPro" id="IPR002885">
    <property type="entry name" value="PPR_rpt"/>
</dbReference>
<keyword evidence="6" id="KW-0809">Transit peptide</keyword>
<dbReference type="EMBL" id="KV003914">
    <property type="protein sequence ID" value="KZV36266.1"/>
    <property type="molecule type" value="Genomic_DNA"/>
</dbReference>
<dbReference type="Proteomes" id="UP000250235">
    <property type="component" value="Unassembled WGS sequence"/>
</dbReference>
<dbReference type="AlphaFoldDB" id="A0A2Z7BPQ1"/>
<dbReference type="FunFam" id="1.25.40.10:FF:000776">
    <property type="entry name" value="Pentatricopeptide repeat-containing protein At3g13880"/>
    <property type="match status" value="1"/>
</dbReference>
<dbReference type="Gene3D" id="1.25.40.10">
    <property type="entry name" value="Tetratricopeptide repeat domain"/>
    <property type="match status" value="5"/>
</dbReference>
<evidence type="ECO:0000256" key="6">
    <source>
        <dbReference type="ARBA" id="ARBA00022946"/>
    </source>
</evidence>
<keyword evidence="4" id="KW-0934">Plastid</keyword>
<feature type="domain" description="DYW" evidence="8">
    <location>
        <begin position="793"/>
        <end position="869"/>
    </location>
</feature>
<sequence>MAVFAKISPISLQTEPMNLRLRNSENLKGQSFTQITCKSHQSPRKICHPHSLLNSSTSFTSEPNSLLTQLCIENQLNQAIKFLNSIADEPQNDIEEETLVSLVRLCEFQRASNEGSLVYSFVSNLMTRLSLKLGNALLSMFVRLGNLSDAWYVFGKMEERDVFSWNILIGGYAKNGFFYEAIELYGRMLWLGGICIRPDVYTFPCVLRACGGMGDWNWCREIHNHVLRFGFESDVDVVNALITMYVKCSDVWSARTVFEGMSKRDVISWNAMISGHFENGECLEGLKLFFSMRDCCFYPDLMTMTSVISGCEVIGDERLGRAIHGYVAKMEYGSDSSVYISLIQMYSSFGRWGEAEEAFARIECKDVVSWTSMISGYSNNGMAERAIETYKMMELEGVMPDEITMVSVISACASLGFLDYGIKLHELAARIGLVGHVVANTLIDFYSKCKCIDKALDVFHRIPDKNIISWTSIILGLRINNRNFEALIYFRQMKLGLAPNDVTLISVLSACARIGALMCGKEIHAHVLRNGWLSVGFLPNALLDMYVRCGRMESALNQFKIQEPDVASWNILLTGHAIRGHGRRATELFNKMIESKVSPDEVTFTSLLCACSRSGMVIEGLQYFNAMKTEFSIAPNLKHYACVVDLLGRAGKLDDAYKLIEEMHMKPDAAIWGALLNACRIHKRVELGVVAARHIFGMDKRDVGYYILLCNLYSDSGKWDEVAKLRKAMREMGLNIDPGCSWIEVKGKIHAFLSGDGSHPQITEITSLLKGFYYKMKVAGLGDPDESYANEVEASKAEVFCGHSERLAVAFGLINSVPGMLICVTKNLYMCKSCHDTIKFISRTCRREISVRDTEHFHRFKDGCCSCGDEGYGKCFVNEIT</sequence>
<feature type="repeat" description="PPR" evidence="7">
    <location>
        <begin position="161"/>
        <end position="195"/>
    </location>
</feature>
<gene>
    <name evidence="9" type="ORF">F511_14284</name>
</gene>
<evidence type="ECO:0000256" key="5">
    <source>
        <dbReference type="ARBA" id="ARBA00022737"/>
    </source>
</evidence>
<dbReference type="PANTHER" id="PTHR24015:SF156">
    <property type="entry name" value="OS05G0574800 PROTEIN"/>
    <property type="match status" value="1"/>
</dbReference>
<keyword evidence="10" id="KW-1185">Reference proteome</keyword>
<evidence type="ECO:0000256" key="2">
    <source>
        <dbReference type="ARBA" id="ARBA00006643"/>
    </source>
</evidence>
<keyword evidence="3" id="KW-0150">Chloroplast</keyword>
<evidence type="ECO:0000256" key="7">
    <source>
        <dbReference type="PROSITE-ProRule" id="PRU00708"/>
    </source>
</evidence>
<evidence type="ECO:0000256" key="3">
    <source>
        <dbReference type="ARBA" id="ARBA00022528"/>
    </source>
</evidence>
<dbReference type="GO" id="GO:0008270">
    <property type="term" value="F:zinc ion binding"/>
    <property type="evidence" value="ECO:0007669"/>
    <property type="project" value="InterPro"/>
</dbReference>
<protein>
    <submittedName>
        <fullName evidence="9">Pentatricopeptide repeat-containing protein chloroplastic-like</fullName>
    </submittedName>
</protein>
<accession>A0A2Z7BPQ1</accession>
<dbReference type="InterPro" id="IPR011990">
    <property type="entry name" value="TPR-like_helical_dom_sf"/>
</dbReference>
<organism evidence="9 10">
    <name type="scientific">Dorcoceras hygrometricum</name>
    <dbReference type="NCBI Taxonomy" id="472368"/>
    <lineage>
        <taxon>Eukaryota</taxon>
        <taxon>Viridiplantae</taxon>
        <taxon>Streptophyta</taxon>
        <taxon>Embryophyta</taxon>
        <taxon>Tracheophyta</taxon>
        <taxon>Spermatophyta</taxon>
        <taxon>Magnoliopsida</taxon>
        <taxon>eudicotyledons</taxon>
        <taxon>Gunneridae</taxon>
        <taxon>Pentapetalae</taxon>
        <taxon>asterids</taxon>
        <taxon>lamiids</taxon>
        <taxon>Lamiales</taxon>
        <taxon>Gesneriaceae</taxon>
        <taxon>Didymocarpoideae</taxon>
        <taxon>Trichosporeae</taxon>
        <taxon>Loxocarpinae</taxon>
        <taxon>Dorcoceras</taxon>
    </lineage>
</organism>
<evidence type="ECO:0000256" key="1">
    <source>
        <dbReference type="ARBA" id="ARBA00004229"/>
    </source>
</evidence>
<name>A0A2Z7BPQ1_9LAMI</name>
<feature type="repeat" description="PPR" evidence="7">
    <location>
        <begin position="265"/>
        <end position="299"/>
    </location>
</feature>
<feature type="repeat" description="PPR" evidence="7">
    <location>
        <begin position="636"/>
        <end position="666"/>
    </location>
</feature>
<dbReference type="Pfam" id="PF20431">
    <property type="entry name" value="E_motif"/>
    <property type="match status" value="1"/>
</dbReference>
<dbReference type="Pfam" id="PF01535">
    <property type="entry name" value="PPR"/>
    <property type="match status" value="5"/>
</dbReference>
<dbReference type="Pfam" id="PF14432">
    <property type="entry name" value="DYW_deaminase"/>
    <property type="match status" value="1"/>
</dbReference>
<dbReference type="InterPro" id="IPR046960">
    <property type="entry name" value="PPR_At4g14850-like_plant"/>
</dbReference>
<dbReference type="FunFam" id="1.25.40.10:FF:000073">
    <property type="entry name" value="Pentatricopeptide repeat-containing protein chloroplastic"/>
    <property type="match status" value="1"/>
</dbReference>
<dbReference type="FunFam" id="1.25.40.10:FF:000344">
    <property type="entry name" value="Pentatricopeptide repeat-containing protein"/>
    <property type="match status" value="1"/>
</dbReference>
<evidence type="ECO:0000313" key="10">
    <source>
        <dbReference type="Proteomes" id="UP000250235"/>
    </source>
</evidence>
<evidence type="ECO:0000259" key="8">
    <source>
        <dbReference type="Pfam" id="PF14432"/>
    </source>
</evidence>
<dbReference type="NCBIfam" id="TIGR00756">
    <property type="entry name" value="PPR"/>
    <property type="match status" value="8"/>
</dbReference>
<evidence type="ECO:0000256" key="4">
    <source>
        <dbReference type="ARBA" id="ARBA00022640"/>
    </source>
</evidence>
<feature type="repeat" description="PPR" evidence="7">
    <location>
        <begin position="565"/>
        <end position="599"/>
    </location>
</feature>
<dbReference type="Pfam" id="PF13041">
    <property type="entry name" value="PPR_2"/>
    <property type="match status" value="3"/>
</dbReference>
<dbReference type="OrthoDB" id="1921722at2759"/>
<comment type="subcellular location">
    <subcellularLocation>
        <location evidence="1">Plastid</location>
        <location evidence="1">Chloroplast</location>
    </subcellularLocation>
</comment>